<organism evidence="2 3">
    <name type="scientific">Pseudomonas protegens</name>
    <dbReference type="NCBI Taxonomy" id="380021"/>
    <lineage>
        <taxon>Bacteria</taxon>
        <taxon>Pseudomonadati</taxon>
        <taxon>Pseudomonadota</taxon>
        <taxon>Gammaproteobacteria</taxon>
        <taxon>Pseudomonadales</taxon>
        <taxon>Pseudomonadaceae</taxon>
        <taxon>Pseudomonas</taxon>
    </lineage>
</organism>
<reference evidence="2 3" key="1">
    <citation type="submission" date="2018-03" db="EMBL/GenBank/DDBJ databases">
        <title>Draft genome sequence of the plant growth promoting rhizobacterium Pseudomonas protegens strain BNJ-SS-45 isolated from wheat (Triticum aestivum) rhizosphere.</title>
        <authorList>
            <person name="Bajpai A."/>
            <person name="Shende K."/>
            <person name="Meena N."/>
            <person name="Upadhyayula S.R."/>
            <person name="Suravajhala P."/>
            <person name="Medicherla K.M."/>
            <person name="Johri B.N."/>
        </authorList>
    </citation>
    <scope>NUCLEOTIDE SEQUENCE [LARGE SCALE GENOMIC DNA]</scope>
    <source>
        <strain evidence="2 3">BNJ-SS-45</strain>
    </source>
</reference>
<proteinExistence type="predicted"/>
<feature type="compositionally biased region" description="Low complexity" evidence="1">
    <location>
        <begin position="107"/>
        <end position="125"/>
    </location>
</feature>
<evidence type="ECO:0008006" key="4">
    <source>
        <dbReference type="Google" id="ProtNLM"/>
    </source>
</evidence>
<evidence type="ECO:0000313" key="3">
    <source>
        <dbReference type="Proteomes" id="UP000244178"/>
    </source>
</evidence>
<gene>
    <name evidence="2" type="ORF">C5U62_32785</name>
</gene>
<evidence type="ECO:0000313" key="2">
    <source>
        <dbReference type="EMBL" id="PUA41279.1"/>
    </source>
</evidence>
<dbReference type="RefSeq" id="WP_108546582.1">
    <property type="nucleotide sequence ID" value="NZ_PYJM01000019.1"/>
</dbReference>
<dbReference type="Pfam" id="PF11679">
    <property type="entry name" value="DUF3275"/>
    <property type="match status" value="1"/>
</dbReference>
<comment type="caution">
    <text evidence="2">The sequence shown here is derived from an EMBL/GenBank/DDBJ whole genome shotgun (WGS) entry which is preliminary data.</text>
</comment>
<dbReference type="Proteomes" id="UP000244178">
    <property type="component" value="Unassembled WGS sequence"/>
</dbReference>
<accession>A0A2T6GAV4</accession>
<dbReference type="EMBL" id="PYJM01000019">
    <property type="protein sequence ID" value="PUA41279.1"/>
    <property type="molecule type" value="Genomic_DNA"/>
</dbReference>
<name>A0A2T6GAV4_9PSED</name>
<dbReference type="InterPro" id="IPR021693">
    <property type="entry name" value="DUF3275"/>
</dbReference>
<feature type="region of interest" description="Disordered" evidence="1">
    <location>
        <begin position="86"/>
        <end position="129"/>
    </location>
</feature>
<dbReference type="AlphaFoldDB" id="A0A2T6GAV4"/>
<protein>
    <recommendedName>
        <fullName evidence="4">DUF3275 family protein</fullName>
    </recommendedName>
</protein>
<evidence type="ECO:0000256" key="1">
    <source>
        <dbReference type="SAM" id="MobiDB-lite"/>
    </source>
</evidence>
<feature type="compositionally biased region" description="Basic and acidic residues" evidence="1">
    <location>
        <begin position="90"/>
        <end position="100"/>
    </location>
</feature>
<sequence length="199" mass="21944">MIKINGQLAIRTINGRNGAFNVGRLCTSIGEFVVKDSLLDQYDEGKYIGEFVITQISPSSYSHSGRTVIEVRARLDSMLLDDMDTLSQADTERLDPKEIDPLDEETATAPTPAASCAPSSTTGTADTDEVPFGMPAKPSTPATVHDDDERLFGTLWPLNECVKLDSTVDRQRLRMQCARLDQLGYRLDFKQQAWLLATG</sequence>